<evidence type="ECO:0000256" key="3">
    <source>
        <dbReference type="ARBA" id="ARBA00022598"/>
    </source>
</evidence>
<dbReference type="CDD" id="cd00560">
    <property type="entry name" value="PanC"/>
    <property type="match status" value="1"/>
</dbReference>
<comment type="caution">
    <text evidence="9">The sequence shown here is derived from an EMBL/GenBank/DDBJ whole genome shotgun (WGS) entry which is preliminary data.</text>
</comment>
<gene>
    <name evidence="8 9" type="primary">panC</name>
    <name evidence="9" type="ORF">Q5Y73_06955</name>
</gene>
<accession>A0ABT9IWZ4</accession>
<evidence type="ECO:0000256" key="2">
    <source>
        <dbReference type="ARBA" id="ARBA00009256"/>
    </source>
</evidence>
<dbReference type="GO" id="GO:0016874">
    <property type="term" value="F:ligase activity"/>
    <property type="evidence" value="ECO:0007669"/>
    <property type="project" value="UniProtKB-KW"/>
</dbReference>
<dbReference type="SUPFAM" id="SSF52374">
    <property type="entry name" value="Nucleotidylyl transferase"/>
    <property type="match status" value="1"/>
</dbReference>
<evidence type="ECO:0000256" key="5">
    <source>
        <dbReference type="ARBA" id="ARBA00022741"/>
    </source>
</evidence>
<dbReference type="NCBIfam" id="TIGR00018">
    <property type="entry name" value="panC"/>
    <property type="match status" value="1"/>
</dbReference>
<evidence type="ECO:0000256" key="4">
    <source>
        <dbReference type="ARBA" id="ARBA00022655"/>
    </source>
</evidence>
<evidence type="ECO:0000313" key="10">
    <source>
        <dbReference type="Proteomes" id="UP001231941"/>
    </source>
</evidence>
<feature type="binding site" evidence="8">
    <location>
        <begin position="30"/>
        <end position="37"/>
    </location>
    <ligand>
        <name>ATP</name>
        <dbReference type="ChEBI" id="CHEBI:30616"/>
    </ligand>
</feature>
<organism evidence="9 10">
    <name type="scientific">Chengkuizengella axinellae</name>
    <dbReference type="NCBI Taxonomy" id="3064388"/>
    <lineage>
        <taxon>Bacteria</taxon>
        <taxon>Bacillati</taxon>
        <taxon>Bacillota</taxon>
        <taxon>Bacilli</taxon>
        <taxon>Bacillales</taxon>
        <taxon>Paenibacillaceae</taxon>
        <taxon>Chengkuizengella</taxon>
    </lineage>
</organism>
<dbReference type="EMBL" id="JAVAMP010000002">
    <property type="protein sequence ID" value="MDP5273837.1"/>
    <property type="molecule type" value="Genomic_DNA"/>
</dbReference>
<keyword evidence="3 8" id="KW-0436">Ligase</keyword>
<keyword evidence="6 8" id="KW-0067">ATP-binding</keyword>
<evidence type="ECO:0000256" key="7">
    <source>
        <dbReference type="ARBA" id="ARBA00048258"/>
    </source>
</evidence>
<keyword evidence="5 8" id="KW-0547">Nucleotide-binding</keyword>
<proteinExistence type="inferred from homology"/>
<feature type="binding site" evidence="8">
    <location>
        <position position="61"/>
    </location>
    <ligand>
        <name>(R)-pantoate</name>
        <dbReference type="ChEBI" id="CHEBI:15980"/>
    </ligand>
</feature>
<evidence type="ECO:0000256" key="6">
    <source>
        <dbReference type="ARBA" id="ARBA00022840"/>
    </source>
</evidence>
<feature type="active site" description="Proton donor" evidence="8">
    <location>
        <position position="37"/>
    </location>
</feature>
<dbReference type="PANTHER" id="PTHR21299">
    <property type="entry name" value="CYTIDYLATE KINASE/PANTOATE-BETA-ALANINE LIGASE"/>
    <property type="match status" value="1"/>
</dbReference>
<keyword evidence="10" id="KW-1185">Reference proteome</keyword>
<comment type="catalytic activity">
    <reaction evidence="7 8">
        <text>(R)-pantoate + beta-alanine + ATP = (R)-pantothenate + AMP + diphosphate + H(+)</text>
        <dbReference type="Rhea" id="RHEA:10912"/>
        <dbReference type="ChEBI" id="CHEBI:15378"/>
        <dbReference type="ChEBI" id="CHEBI:15980"/>
        <dbReference type="ChEBI" id="CHEBI:29032"/>
        <dbReference type="ChEBI" id="CHEBI:30616"/>
        <dbReference type="ChEBI" id="CHEBI:33019"/>
        <dbReference type="ChEBI" id="CHEBI:57966"/>
        <dbReference type="ChEBI" id="CHEBI:456215"/>
        <dbReference type="EC" id="6.3.2.1"/>
    </reaction>
</comment>
<dbReference type="Pfam" id="PF02569">
    <property type="entry name" value="Pantoate_ligase"/>
    <property type="match status" value="1"/>
</dbReference>
<comment type="pathway">
    <text evidence="1 8">Cofactor biosynthesis; (R)-pantothenate biosynthesis; (R)-pantothenate from (R)-pantoate and beta-alanine: step 1/1.</text>
</comment>
<dbReference type="PANTHER" id="PTHR21299:SF1">
    <property type="entry name" value="PANTOATE--BETA-ALANINE LIGASE"/>
    <property type="match status" value="1"/>
</dbReference>
<feature type="binding site" evidence="8">
    <location>
        <begin position="184"/>
        <end position="187"/>
    </location>
    <ligand>
        <name>ATP</name>
        <dbReference type="ChEBI" id="CHEBI:30616"/>
    </ligand>
</feature>
<feature type="binding site" evidence="8">
    <location>
        <position position="153"/>
    </location>
    <ligand>
        <name>(R)-pantoate</name>
        <dbReference type="ChEBI" id="CHEBI:15980"/>
    </ligand>
</feature>
<protein>
    <recommendedName>
        <fullName evidence="8">Pantothenate synthetase</fullName>
        <shortName evidence="8">PS</shortName>
        <ecNumber evidence="8">6.3.2.1</ecNumber>
    </recommendedName>
    <alternativeName>
        <fullName evidence="8">Pantoate--beta-alanine ligase</fullName>
    </alternativeName>
    <alternativeName>
        <fullName evidence="8">Pantoate-activating enzyme</fullName>
    </alternativeName>
</protein>
<keyword evidence="8" id="KW-0963">Cytoplasm</keyword>
<feature type="binding site" evidence="8">
    <location>
        <position position="61"/>
    </location>
    <ligand>
        <name>beta-alanine</name>
        <dbReference type="ChEBI" id="CHEBI:57966"/>
    </ligand>
</feature>
<dbReference type="InterPro" id="IPR003721">
    <property type="entry name" value="Pantoate_ligase"/>
</dbReference>
<reference evidence="9 10" key="1">
    <citation type="submission" date="2023-08" db="EMBL/GenBank/DDBJ databases">
        <authorList>
            <person name="Park J.-S."/>
        </authorList>
    </citation>
    <scope>NUCLEOTIDE SEQUENCE [LARGE SCALE GENOMIC DNA]</scope>
    <source>
        <strain evidence="9 10">2205SS18-9</strain>
    </source>
</reference>
<name>A0ABT9IWZ4_9BACL</name>
<evidence type="ECO:0000256" key="8">
    <source>
        <dbReference type="HAMAP-Rule" id="MF_00158"/>
    </source>
</evidence>
<keyword evidence="4 8" id="KW-0566">Pantothenate biosynthesis</keyword>
<comment type="miscellaneous">
    <text evidence="8">The reaction proceeds by a bi uni uni bi ping pong mechanism.</text>
</comment>
<dbReference type="InterPro" id="IPR004821">
    <property type="entry name" value="Cyt_trans-like"/>
</dbReference>
<dbReference type="Proteomes" id="UP001231941">
    <property type="component" value="Unassembled WGS sequence"/>
</dbReference>
<comment type="function">
    <text evidence="8">Catalyzes the condensation of pantoate with beta-alanine in an ATP-dependent reaction via a pantoyl-adenylate intermediate.</text>
</comment>
<dbReference type="EC" id="6.3.2.1" evidence="8"/>
<dbReference type="Gene3D" id="3.40.50.620">
    <property type="entry name" value="HUPs"/>
    <property type="match status" value="1"/>
</dbReference>
<evidence type="ECO:0000313" key="9">
    <source>
        <dbReference type="EMBL" id="MDP5273837.1"/>
    </source>
</evidence>
<comment type="subcellular location">
    <subcellularLocation>
        <location evidence="8">Cytoplasm</location>
    </subcellularLocation>
</comment>
<comment type="subunit">
    <text evidence="8">Homodimer.</text>
</comment>
<dbReference type="RefSeq" id="WP_305991136.1">
    <property type="nucleotide sequence ID" value="NZ_JAVAMP010000002.1"/>
</dbReference>
<dbReference type="InterPro" id="IPR042176">
    <property type="entry name" value="Pantoate_ligase_C"/>
</dbReference>
<evidence type="ECO:0000256" key="1">
    <source>
        <dbReference type="ARBA" id="ARBA00004990"/>
    </source>
</evidence>
<comment type="similarity">
    <text evidence="2 8">Belongs to the pantothenate synthetase family.</text>
</comment>
<dbReference type="NCBIfam" id="TIGR00125">
    <property type="entry name" value="cyt_tran_rel"/>
    <property type="match status" value="1"/>
</dbReference>
<dbReference type="Gene3D" id="3.30.1300.10">
    <property type="entry name" value="Pantoate-beta-alanine ligase, C-terminal domain"/>
    <property type="match status" value="1"/>
</dbReference>
<feature type="binding site" evidence="8">
    <location>
        <position position="176"/>
    </location>
    <ligand>
        <name>ATP</name>
        <dbReference type="ChEBI" id="CHEBI:30616"/>
    </ligand>
</feature>
<dbReference type="InterPro" id="IPR014729">
    <property type="entry name" value="Rossmann-like_a/b/a_fold"/>
</dbReference>
<sequence>MEMMRSISQLKQYIHRKKEQKLTIGFVPTMGYLHEGHMSLMEKATSQCDIVVLSIYVNPLQFGPNEDFDEYPRDMERDMQIARNMNVDVVFSPTTEEIYPNKIYTTVSVSNLTSRLCGASRPGHFDGVSTVVMKLLNIVEPHKAYFGQKDAQQVAVIKQMVTDLNMNVEIVPCPIIREKDGLALSSRNVYLDKAEREQAIKLFESLEQSERWIEEQNVTSFELEQLLYEHISSAHLANIDYIEVLSFPDMQPIENNIPISQLLSNHQVIIALAVKFGTTRLIDNRIYTGSLNTEKREPELGGMIYV</sequence>
<dbReference type="HAMAP" id="MF_00158">
    <property type="entry name" value="PanC"/>
    <property type="match status" value="1"/>
</dbReference>
<feature type="binding site" evidence="8">
    <location>
        <begin position="147"/>
        <end position="150"/>
    </location>
    <ligand>
        <name>ATP</name>
        <dbReference type="ChEBI" id="CHEBI:30616"/>
    </ligand>
</feature>